<keyword evidence="3" id="KW-0274">FAD</keyword>
<keyword evidence="2" id="KW-0285">Flavoprotein</keyword>
<dbReference type="InterPro" id="IPR050346">
    <property type="entry name" value="FMO-like"/>
</dbReference>
<dbReference type="SUPFAM" id="SSF51905">
    <property type="entry name" value="FAD/NAD(P)-binding domain"/>
    <property type="match status" value="1"/>
</dbReference>
<dbReference type="Proteomes" id="UP001301958">
    <property type="component" value="Unassembled WGS sequence"/>
</dbReference>
<protein>
    <submittedName>
        <fullName evidence="6">Cofactor FMO1 FAD enzyme</fullName>
    </submittedName>
</protein>
<dbReference type="InterPro" id="IPR020946">
    <property type="entry name" value="Flavin_mOase-like"/>
</dbReference>
<evidence type="ECO:0000256" key="5">
    <source>
        <dbReference type="ARBA" id="ARBA00023002"/>
    </source>
</evidence>
<dbReference type="EMBL" id="MU865561">
    <property type="protein sequence ID" value="KAK4221310.1"/>
    <property type="molecule type" value="Genomic_DNA"/>
</dbReference>
<dbReference type="GO" id="GO:0004499">
    <property type="term" value="F:N,N-dimethylaniline monooxygenase activity"/>
    <property type="evidence" value="ECO:0007669"/>
    <property type="project" value="InterPro"/>
</dbReference>
<proteinExistence type="inferred from homology"/>
<sequence length="576" mass="65224">MQSEKVDVVVVGTGWSGLICAKTYLDFSPNANLILIEKATSVGGVWNKENIYPNLYAQIKYGQFEYSFCPMRKEGVTHDNYISGETINTYLEEFAKNYGLLNRTRFRTTVVKVLRLSDGNGWRLHLELEEKGQEEIIDCIKLIYASGCTSHPTIPSFPQSTFNIPIIHSQQTGSYLRGDTLTSLKSITVVGGGKSAFDTVFLLLDAGKKVNWIIRPDSSGSGPLAIMSPTVLGLVNSMDVVATRFMAMLSPSIMNTKGPGYNFFHRTMLGRLFVRWFWWLVTKIAASHAGYDRSANAEKLRPFPYEDAMFWVIAGLGAASVPNFWKVFHQDDCTVHRMGIGELRDDKVYLQDGNVVEDTDLVVLCTGFDKSYQQFNPELQRELGLSFEGLDDAEEKRWGKLEAEAERVVDDKFPLLRESPLGIFQEESGCHDGPSRHYRRLVVPSLAAQGDRSILFPGFVHSIYTPLVDEVQALWGVAFLLGLNETPSLMEMESEVAEWNVWTRKRYPGQGRKHAYAIFDFFSYIDTLLRDLGVNPRRQTNILSHIFVPAYPKAYKGIQDEFKQARWAKNQKMKNM</sequence>
<keyword evidence="7" id="KW-1185">Reference proteome</keyword>
<keyword evidence="5" id="KW-0560">Oxidoreductase</keyword>
<dbReference type="InterPro" id="IPR000960">
    <property type="entry name" value="Flavin_mOase"/>
</dbReference>
<evidence type="ECO:0000313" key="7">
    <source>
        <dbReference type="Proteomes" id="UP001301958"/>
    </source>
</evidence>
<evidence type="ECO:0000256" key="2">
    <source>
        <dbReference type="ARBA" id="ARBA00022630"/>
    </source>
</evidence>
<comment type="caution">
    <text evidence="6">The sequence shown here is derived from an EMBL/GenBank/DDBJ whole genome shotgun (WGS) entry which is preliminary data.</text>
</comment>
<dbReference type="PANTHER" id="PTHR23023">
    <property type="entry name" value="DIMETHYLANILINE MONOOXYGENASE"/>
    <property type="match status" value="1"/>
</dbReference>
<dbReference type="AlphaFoldDB" id="A0AAN6YML2"/>
<evidence type="ECO:0000256" key="4">
    <source>
        <dbReference type="ARBA" id="ARBA00022857"/>
    </source>
</evidence>
<evidence type="ECO:0000256" key="1">
    <source>
        <dbReference type="ARBA" id="ARBA00009183"/>
    </source>
</evidence>
<gene>
    <name evidence="6" type="ORF">QBC38DRAFT_429307</name>
</gene>
<accession>A0AAN6YML2</accession>
<evidence type="ECO:0000313" key="6">
    <source>
        <dbReference type="EMBL" id="KAK4221310.1"/>
    </source>
</evidence>
<organism evidence="6 7">
    <name type="scientific">Podospora fimiseda</name>
    <dbReference type="NCBI Taxonomy" id="252190"/>
    <lineage>
        <taxon>Eukaryota</taxon>
        <taxon>Fungi</taxon>
        <taxon>Dikarya</taxon>
        <taxon>Ascomycota</taxon>
        <taxon>Pezizomycotina</taxon>
        <taxon>Sordariomycetes</taxon>
        <taxon>Sordariomycetidae</taxon>
        <taxon>Sordariales</taxon>
        <taxon>Podosporaceae</taxon>
        <taxon>Podospora</taxon>
    </lineage>
</organism>
<dbReference type="Gene3D" id="3.50.50.60">
    <property type="entry name" value="FAD/NAD(P)-binding domain"/>
    <property type="match status" value="1"/>
</dbReference>
<dbReference type="GO" id="GO:0050660">
    <property type="term" value="F:flavin adenine dinucleotide binding"/>
    <property type="evidence" value="ECO:0007669"/>
    <property type="project" value="InterPro"/>
</dbReference>
<dbReference type="GO" id="GO:0050661">
    <property type="term" value="F:NADP binding"/>
    <property type="evidence" value="ECO:0007669"/>
    <property type="project" value="InterPro"/>
</dbReference>
<dbReference type="PIRSF" id="PIRSF000332">
    <property type="entry name" value="FMO"/>
    <property type="match status" value="1"/>
</dbReference>
<comment type="similarity">
    <text evidence="1">Belongs to the FMO family.</text>
</comment>
<dbReference type="InterPro" id="IPR036188">
    <property type="entry name" value="FAD/NAD-bd_sf"/>
</dbReference>
<reference evidence="6" key="2">
    <citation type="submission" date="2023-05" db="EMBL/GenBank/DDBJ databases">
        <authorList>
            <consortium name="Lawrence Berkeley National Laboratory"/>
            <person name="Steindorff A."/>
            <person name="Hensen N."/>
            <person name="Bonometti L."/>
            <person name="Westerberg I."/>
            <person name="Brannstrom I.O."/>
            <person name="Guillou S."/>
            <person name="Cros-Aarteil S."/>
            <person name="Calhoun S."/>
            <person name="Haridas S."/>
            <person name="Kuo A."/>
            <person name="Mondo S."/>
            <person name="Pangilinan J."/>
            <person name="Riley R."/>
            <person name="Labutti K."/>
            <person name="Andreopoulos B."/>
            <person name="Lipzen A."/>
            <person name="Chen C."/>
            <person name="Yanf M."/>
            <person name="Daum C."/>
            <person name="Ng V."/>
            <person name="Clum A."/>
            <person name="Ohm R."/>
            <person name="Martin F."/>
            <person name="Silar P."/>
            <person name="Natvig D."/>
            <person name="Lalanne C."/>
            <person name="Gautier V."/>
            <person name="Ament-Velasquez S.L."/>
            <person name="Kruys A."/>
            <person name="Hutchinson M.I."/>
            <person name="Powell A.J."/>
            <person name="Barry K."/>
            <person name="Miller A.N."/>
            <person name="Grigoriev I.V."/>
            <person name="Debuchy R."/>
            <person name="Gladieux P."/>
            <person name="Thoren M.H."/>
            <person name="Johannesson H."/>
        </authorList>
    </citation>
    <scope>NUCLEOTIDE SEQUENCE</scope>
    <source>
        <strain evidence="6">CBS 990.96</strain>
    </source>
</reference>
<name>A0AAN6YML2_9PEZI</name>
<reference evidence="6" key="1">
    <citation type="journal article" date="2023" name="Mol. Phylogenet. Evol.">
        <title>Genome-scale phylogeny and comparative genomics of the fungal order Sordariales.</title>
        <authorList>
            <person name="Hensen N."/>
            <person name="Bonometti L."/>
            <person name="Westerberg I."/>
            <person name="Brannstrom I.O."/>
            <person name="Guillou S."/>
            <person name="Cros-Aarteil S."/>
            <person name="Calhoun S."/>
            <person name="Haridas S."/>
            <person name="Kuo A."/>
            <person name="Mondo S."/>
            <person name="Pangilinan J."/>
            <person name="Riley R."/>
            <person name="LaButti K."/>
            <person name="Andreopoulos B."/>
            <person name="Lipzen A."/>
            <person name="Chen C."/>
            <person name="Yan M."/>
            <person name="Daum C."/>
            <person name="Ng V."/>
            <person name="Clum A."/>
            <person name="Steindorff A."/>
            <person name="Ohm R.A."/>
            <person name="Martin F."/>
            <person name="Silar P."/>
            <person name="Natvig D.O."/>
            <person name="Lalanne C."/>
            <person name="Gautier V."/>
            <person name="Ament-Velasquez S.L."/>
            <person name="Kruys A."/>
            <person name="Hutchinson M.I."/>
            <person name="Powell A.J."/>
            <person name="Barry K."/>
            <person name="Miller A.N."/>
            <person name="Grigoriev I.V."/>
            <person name="Debuchy R."/>
            <person name="Gladieux P."/>
            <person name="Hiltunen Thoren M."/>
            <person name="Johannesson H."/>
        </authorList>
    </citation>
    <scope>NUCLEOTIDE SEQUENCE</scope>
    <source>
        <strain evidence="6">CBS 990.96</strain>
    </source>
</reference>
<evidence type="ECO:0000256" key="3">
    <source>
        <dbReference type="ARBA" id="ARBA00022827"/>
    </source>
</evidence>
<dbReference type="Pfam" id="PF00743">
    <property type="entry name" value="FMO-like"/>
    <property type="match status" value="1"/>
</dbReference>
<keyword evidence="4" id="KW-0521">NADP</keyword>